<reference evidence="2 3" key="1">
    <citation type="submission" date="2023-09" db="EMBL/GenBank/DDBJ databases">
        <title>Nesidiocoris tenuis whole genome shotgun sequence.</title>
        <authorList>
            <person name="Shibata T."/>
            <person name="Shimoda M."/>
            <person name="Kobayashi T."/>
            <person name="Uehara T."/>
        </authorList>
    </citation>
    <scope>NUCLEOTIDE SEQUENCE [LARGE SCALE GENOMIC DNA]</scope>
    <source>
        <strain evidence="2 3">Japan</strain>
    </source>
</reference>
<proteinExistence type="predicted"/>
<keyword evidence="3" id="KW-1185">Reference proteome</keyword>
<sequence>MKSWTKRRKNLRLENSLEQTYKDLDNIFADTCQLSDESVQRNFALIEQEWYSSVKNSKATLKKKVKNVEELDLPTLTLEQTGSSPRENSQPESSNR</sequence>
<name>A0ABN7B1V8_9HEMI</name>
<organism evidence="2 3">
    <name type="scientific">Nesidiocoris tenuis</name>
    <dbReference type="NCBI Taxonomy" id="355587"/>
    <lineage>
        <taxon>Eukaryota</taxon>
        <taxon>Metazoa</taxon>
        <taxon>Ecdysozoa</taxon>
        <taxon>Arthropoda</taxon>
        <taxon>Hexapoda</taxon>
        <taxon>Insecta</taxon>
        <taxon>Pterygota</taxon>
        <taxon>Neoptera</taxon>
        <taxon>Paraneoptera</taxon>
        <taxon>Hemiptera</taxon>
        <taxon>Heteroptera</taxon>
        <taxon>Panheteroptera</taxon>
        <taxon>Cimicomorpha</taxon>
        <taxon>Miridae</taxon>
        <taxon>Dicyphina</taxon>
        <taxon>Nesidiocoris</taxon>
    </lineage>
</organism>
<protein>
    <submittedName>
        <fullName evidence="2">Uncharacterized protein</fullName>
    </submittedName>
</protein>
<evidence type="ECO:0000313" key="2">
    <source>
        <dbReference type="EMBL" id="BES98406.1"/>
    </source>
</evidence>
<dbReference type="EMBL" id="AP028917">
    <property type="protein sequence ID" value="BES98406.1"/>
    <property type="molecule type" value="Genomic_DNA"/>
</dbReference>
<evidence type="ECO:0000313" key="3">
    <source>
        <dbReference type="Proteomes" id="UP001307889"/>
    </source>
</evidence>
<evidence type="ECO:0000256" key="1">
    <source>
        <dbReference type="SAM" id="MobiDB-lite"/>
    </source>
</evidence>
<feature type="region of interest" description="Disordered" evidence="1">
    <location>
        <begin position="74"/>
        <end position="96"/>
    </location>
</feature>
<feature type="compositionally biased region" description="Polar residues" evidence="1">
    <location>
        <begin position="77"/>
        <end position="96"/>
    </location>
</feature>
<dbReference type="Proteomes" id="UP001307889">
    <property type="component" value="Chromosome 9"/>
</dbReference>
<gene>
    <name evidence="2" type="ORF">NTJ_11224</name>
</gene>
<accession>A0ABN7B1V8</accession>